<gene>
    <name evidence="1" type="ORF">MC7420_5435</name>
</gene>
<reference evidence="1 2" key="1">
    <citation type="submission" date="2008-07" db="EMBL/GenBank/DDBJ databases">
        <authorList>
            <person name="Tandeau de Marsac N."/>
            <person name="Ferriera S."/>
            <person name="Johnson J."/>
            <person name="Kravitz S."/>
            <person name="Beeson K."/>
            <person name="Sutton G."/>
            <person name="Rogers Y.-H."/>
            <person name="Friedman R."/>
            <person name="Frazier M."/>
            <person name="Venter J.C."/>
        </authorList>
    </citation>
    <scope>NUCLEOTIDE SEQUENCE [LARGE SCALE GENOMIC DNA]</scope>
    <source>
        <strain evidence="1 2">PCC 7420</strain>
    </source>
</reference>
<name>B4VP89_9CYAN</name>
<organism evidence="1 2">
    <name type="scientific">Coleofasciculus chthonoplastes PCC 7420</name>
    <dbReference type="NCBI Taxonomy" id="118168"/>
    <lineage>
        <taxon>Bacteria</taxon>
        <taxon>Bacillati</taxon>
        <taxon>Cyanobacteriota</taxon>
        <taxon>Cyanophyceae</taxon>
        <taxon>Coleofasciculales</taxon>
        <taxon>Coleofasciculaceae</taxon>
        <taxon>Coleofasciculus</taxon>
    </lineage>
</organism>
<protein>
    <recommendedName>
        <fullName evidence="3">ATP-binding protein</fullName>
    </recommendedName>
</protein>
<evidence type="ECO:0008006" key="3">
    <source>
        <dbReference type="Google" id="ProtNLM"/>
    </source>
</evidence>
<accession>B4VP89</accession>
<evidence type="ECO:0000313" key="2">
    <source>
        <dbReference type="Proteomes" id="UP000003835"/>
    </source>
</evidence>
<keyword evidence="2" id="KW-1185">Reference proteome</keyword>
<dbReference type="AlphaFoldDB" id="B4VP89"/>
<sequence length="142" mass="16497">MALLRQMVLARAFPDLKAQQRLHKITEIFDTPDTLDRLCRISGGHVRNLLRLLNNAIQTEMGLPISWDSLDKVILDYKNALKLAVDDHEWALLHRVAKEKRVTGDDGYEKLIRSMFVYEYQDRQGSWFVINPVLAEAEEFQS</sequence>
<dbReference type="HOGENOM" id="CLU_1812474_0_0_3"/>
<dbReference type="STRING" id="118168.MC7420_5435"/>
<dbReference type="EMBL" id="DS989847">
    <property type="protein sequence ID" value="EDX76001.1"/>
    <property type="molecule type" value="Genomic_DNA"/>
</dbReference>
<dbReference type="eggNOG" id="COG4928">
    <property type="taxonomic scope" value="Bacteria"/>
</dbReference>
<proteinExistence type="predicted"/>
<evidence type="ECO:0000313" key="1">
    <source>
        <dbReference type="EMBL" id="EDX76001.1"/>
    </source>
</evidence>
<dbReference type="Proteomes" id="UP000003835">
    <property type="component" value="Unassembled WGS sequence"/>
</dbReference>